<protein>
    <submittedName>
        <fullName evidence="1">Uncharacterized protein</fullName>
    </submittedName>
</protein>
<comment type="caution">
    <text evidence="1">The sequence shown here is derived from an EMBL/GenBank/DDBJ whole genome shotgun (WGS) entry which is preliminary data.</text>
</comment>
<accession>A0A8J3MYP9</accession>
<evidence type="ECO:0000313" key="1">
    <source>
        <dbReference type="EMBL" id="GHO49910.1"/>
    </source>
</evidence>
<name>A0A8J3MYP9_9CHLR</name>
<keyword evidence="2" id="KW-1185">Reference proteome</keyword>
<dbReference type="AlphaFoldDB" id="A0A8J3MYP9"/>
<sequence>MRSEKEGETAALFNQLAEAIAILAFAPGGIPSLSGQRFDAEEILAGFIGIEQARAYCQRVRTHA</sequence>
<dbReference type="EMBL" id="BNJF01000006">
    <property type="protein sequence ID" value="GHO49910.1"/>
    <property type="molecule type" value="Genomic_DNA"/>
</dbReference>
<proteinExistence type="predicted"/>
<reference evidence="1" key="1">
    <citation type="submission" date="2020-10" db="EMBL/GenBank/DDBJ databases">
        <title>Taxonomic study of unclassified bacteria belonging to the class Ktedonobacteria.</title>
        <authorList>
            <person name="Yabe S."/>
            <person name="Wang C.M."/>
            <person name="Zheng Y."/>
            <person name="Sakai Y."/>
            <person name="Cavaletti L."/>
            <person name="Monciardini P."/>
            <person name="Donadio S."/>
        </authorList>
    </citation>
    <scope>NUCLEOTIDE SEQUENCE</scope>
    <source>
        <strain evidence="1">SOSP1-1</strain>
    </source>
</reference>
<evidence type="ECO:0000313" key="2">
    <source>
        <dbReference type="Proteomes" id="UP000612362"/>
    </source>
</evidence>
<gene>
    <name evidence="1" type="ORF">KSX_80730</name>
</gene>
<dbReference type="Proteomes" id="UP000612362">
    <property type="component" value="Unassembled WGS sequence"/>
</dbReference>
<organism evidence="1 2">
    <name type="scientific">Ktedonospora formicarum</name>
    <dbReference type="NCBI Taxonomy" id="2778364"/>
    <lineage>
        <taxon>Bacteria</taxon>
        <taxon>Bacillati</taxon>
        <taxon>Chloroflexota</taxon>
        <taxon>Ktedonobacteria</taxon>
        <taxon>Ktedonobacterales</taxon>
        <taxon>Ktedonobacteraceae</taxon>
        <taxon>Ktedonospora</taxon>
    </lineage>
</organism>